<evidence type="ECO:0000256" key="1">
    <source>
        <dbReference type="ARBA" id="ARBA00022679"/>
    </source>
</evidence>
<keyword evidence="9" id="KW-1185">Reference proteome</keyword>
<keyword evidence="1" id="KW-0808">Transferase</keyword>
<reference evidence="8" key="2">
    <citation type="submission" date="2020-08" db="EMBL/GenBank/DDBJ databases">
        <title>Plant Genome Project.</title>
        <authorList>
            <person name="Zhang R.-G."/>
        </authorList>
    </citation>
    <scope>NUCLEOTIDE SEQUENCE</scope>
    <source>
        <strain evidence="8">Huo1</strain>
        <tissue evidence="8">Leaf</tissue>
    </source>
</reference>
<dbReference type="InterPro" id="IPR011009">
    <property type="entry name" value="Kinase-like_dom_sf"/>
</dbReference>
<keyword evidence="3" id="KW-0418">Kinase</keyword>
<dbReference type="EMBL" id="PNBA02000018">
    <property type="protein sequence ID" value="KAG6393327.1"/>
    <property type="molecule type" value="Genomic_DNA"/>
</dbReference>
<dbReference type="InterPro" id="IPR050823">
    <property type="entry name" value="Plant_Ser_Thr_Prot_Kinase"/>
</dbReference>
<evidence type="ECO:0000256" key="4">
    <source>
        <dbReference type="ARBA" id="ARBA00022840"/>
    </source>
</evidence>
<comment type="caution">
    <text evidence="8">The sequence shown here is derived from an EMBL/GenBank/DDBJ whole genome shotgun (WGS) entry which is preliminary data.</text>
</comment>
<comment type="similarity">
    <text evidence="6">Belongs to the protein kinase superfamily.</text>
</comment>
<dbReference type="InterPro" id="IPR000719">
    <property type="entry name" value="Prot_kinase_dom"/>
</dbReference>
<organism evidence="8">
    <name type="scientific">Salvia splendens</name>
    <name type="common">Scarlet sage</name>
    <dbReference type="NCBI Taxonomy" id="180675"/>
    <lineage>
        <taxon>Eukaryota</taxon>
        <taxon>Viridiplantae</taxon>
        <taxon>Streptophyta</taxon>
        <taxon>Embryophyta</taxon>
        <taxon>Tracheophyta</taxon>
        <taxon>Spermatophyta</taxon>
        <taxon>Magnoliopsida</taxon>
        <taxon>eudicotyledons</taxon>
        <taxon>Gunneridae</taxon>
        <taxon>Pentapetalae</taxon>
        <taxon>asterids</taxon>
        <taxon>lamiids</taxon>
        <taxon>Lamiales</taxon>
        <taxon>Lamiaceae</taxon>
        <taxon>Nepetoideae</taxon>
        <taxon>Mentheae</taxon>
        <taxon>Salviinae</taxon>
        <taxon>Salvia</taxon>
        <taxon>Salvia subgen. Calosphace</taxon>
        <taxon>core Calosphace</taxon>
    </lineage>
</organism>
<reference evidence="8" key="1">
    <citation type="submission" date="2018-01" db="EMBL/GenBank/DDBJ databases">
        <authorList>
            <person name="Mao J.F."/>
        </authorList>
    </citation>
    <scope>NUCLEOTIDE SEQUENCE</scope>
    <source>
        <strain evidence="8">Huo1</strain>
        <tissue evidence="8">Leaf</tissue>
    </source>
</reference>
<dbReference type="PANTHER" id="PTHR45621">
    <property type="entry name" value="OS01G0588500 PROTEIN-RELATED"/>
    <property type="match status" value="1"/>
</dbReference>
<accession>A0A8X8Z5Y0</accession>
<evidence type="ECO:0000256" key="6">
    <source>
        <dbReference type="RuleBase" id="RU000304"/>
    </source>
</evidence>
<sequence length="343" mass="38242">MNCFNQFKDRSKTRLQKSAPTLKCLSKFDVSESKRETSSCSATPPRRITEIYEEKAQNLRVFTFAELKQATNNFNRLLKIGEGGFGCVYKGTIKPPEGKAGEPMIVAIKKLSKDGCQLLTVVHKVIYRDFKSSNILLDGEFKAKLSDFGLAREGPTAGHTHVSTAVVGTYGYAAPDYIETGHLTSKSDVWSFGVVVYEMLTGRRSLERELPKPEQKLLEWVKQNPADSRRFGTIIDPRLENNYPLSAARKVAKLADSCLVRSGKDRPKMSKVVEALKDIIAEAAACVESPPVKYLEDVEDSPAPAEQMAASIKRRFAHLAKISENLDGVNTRRFMMMQRAKVT</sequence>
<feature type="domain" description="Protein kinase" evidence="7">
    <location>
        <begin position="1"/>
        <end position="280"/>
    </location>
</feature>
<feature type="binding site" evidence="5">
    <location>
        <position position="110"/>
    </location>
    <ligand>
        <name>ATP</name>
        <dbReference type="ChEBI" id="CHEBI:30616"/>
    </ligand>
</feature>
<evidence type="ECO:0000313" key="8">
    <source>
        <dbReference type="EMBL" id="KAG6393327.1"/>
    </source>
</evidence>
<dbReference type="AlphaFoldDB" id="A0A8X8Z5Y0"/>
<evidence type="ECO:0000256" key="3">
    <source>
        <dbReference type="ARBA" id="ARBA00022777"/>
    </source>
</evidence>
<dbReference type="InterPro" id="IPR008271">
    <property type="entry name" value="Ser/Thr_kinase_AS"/>
</dbReference>
<name>A0A8X8Z5Y0_SALSN</name>
<evidence type="ECO:0000313" key="9">
    <source>
        <dbReference type="Proteomes" id="UP000298416"/>
    </source>
</evidence>
<evidence type="ECO:0000256" key="5">
    <source>
        <dbReference type="PROSITE-ProRule" id="PRU10141"/>
    </source>
</evidence>
<keyword evidence="2 5" id="KW-0547">Nucleotide-binding</keyword>
<protein>
    <recommendedName>
        <fullName evidence="7">Protein kinase domain-containing protein</fullName>
    </recommendedName>
</protein>
<dbReference type="PROSITE" id="PS50011">
    <property type="entry name" value="PROTEIN_KINASE_DOM"/>
    <property type="match status" value="1"/>
</dbReference>
<dbReference type="Proteomes" id="UP000298416">
    <property type="component" value="Unassembled WGS sequence"/>
</dbReference>
<dbReference type="GO" id="GO:0005524">
    <property type="term" value="F:ATP binding"/>
    <property type="evidence" value="ECO:0007669"/>
    <property type="project" value="UniProtKB-UniRule"/>
</dbReference>
<dbReference type="GO" id="GO:0004674">
    <property type="term" value="F:protein serine/threonine kinase activity"/>
    <property type="evidence" value="ECO:0007669"/>
    <property type="project" value="UniProtKB-KW"/>
</dbReference>
<dbReference type="Pfam" id="PF00069">
    <property type="entry name" value="Pkinase"/>
    <property type="match status" value="1"/>
</dbReference>
<dbReference type="InterPro" id="IPR017441">
    <property type="entry name" value="Protein_kinase_ATP_BS"/>
</dbReference>
<keyword evidence="4 5" id="KW-0067">ATP-binding</keyword>
<dbReference type="SUPFAM" id="SSF56112">
    <property type="entry name" value="Protein kinase-like (PK-like)"/>
    <property type="match status" value="1"/>
</dbReference>
<dbReference type="Gene3D" id="3.30.200.20">
    <property type="entry name" value="Phosphorylase Kinase, domain 1"/>
    <property type="match status" value="1"/>
</dbReference>
<dbReference type="Gene3D" id="1.10.510.10">
    <property type="entry name" value="Transferase(Phosphotransferase) domain 1"/>
    <property type="match status" value="1"/>
</dbReference>
<dbReference type="PROSITE" id="PS00107">
    <property type="entry name" value="PROTEIN_KINASE_ATP"/>
    <property type="match status" value="1"/>
</dbReference>
<evidence type="ECO:0000259" key="7">
    <source>
        <dbReference type="PROSITE" id="PS50011"/>
    </source>
</evidence>
<dbReference type="PROSITE" id="PS00108">
    <property type="entry name" value="PROTEIN_KINASE_ST"/>
    <property type="match status" value="1"/>
</dbReference>
<proteinExistence type="inferred from homology"/>
<keyword evidence="6" id="KW-0723">Serine/threonine-protein kinase</keyword>
<evidence type="ECO:0000256" key="2">
    <source>
        <dbReference type="ARBA" id="ARBA00022741"/>
    </source>
</evidence>
<gene>
    <name evidence="8" type="ORF">SASPL_147566</name>
</gene>